<evidence type="ECO:0000259" key="1">
    <source>
        <dbReference type="Pfam" id="PF13529"/>
    </source>
</evidence>
<reference evidence="2" key="1">
    <citation type="submission" date="2021-01" db="EMBL/GenBank/DDBJ databases">
        <title>Whole genome shotgun sequence of Sinosporangium siamense NBRC 109515.</title>
        <authorList>
            <person name="Komaki H."/>
            <person name="Tamura T."/>
        </authorList>
    </citation>
    <scope>NUCLEOTIDE SEQUENCE</scope>
    <source>
        <strain evidence="2">NBRC 109515</strain>
    </source>
</reference>
<dbReference type="Gene3D" id="3.90.70.10">
    <property type="entry name" value="Cysteine proteinases"/>
    <property type="match status" value="1"/>
</dbReference>
<name>A0A919VFG8_9ACTN</name>
<dbReference type="RefSeq" id="WP_239130133.1">
    <property type="nucleotide sequence ID" value="NZ_BOOW01000042.1"/>
</dbReference>
<protein>
    <recommendedName>
        <fullName evidence="1">Peptidase C39-like domain-containing protein</fullName>
    </recommendedName>
</protein>
<dbReference type="Proteomes" id="UP000606172">
    <property type="component" value="Unassembled WGS sequence"/>
</dbReference>
<dbReference type="InterPro" id="IPR039564">
    <property type="entry name" value="Peptidase_C39-like"/>
</dbReference>
<proteinExistence type="predicted"/>
<dbReference type="Pfam" id="PF13529">
    <property type="entry name" value="Peptidase_C39_2"/>
    <property type="match status" value="1"/>
</dbReference>
<dbReference type="AlphaFoldDB" id="A0A919VFG8"/>
<dbReference type="EMBL" id="BOOW01000042">
    <property type="protein sequence ID" value="GII96109.1"/>
    <property type="molecule type" value="Genomic_DNA"/>
</dbReference>
<keyword evidence="3" id="KW-1185">Reference proteome</keyword>
<evidence type="ECO:0000313" key="3">
    <source>
        <dbReference type="Proteomes" id="UP000606172"/>
    </source>
</evidence>
<organism evidence="2 3">
    <name type="scientific">Sinosporangium siamense</name>
    <dbReference type="NCBI Taxonomy" id="1367973"/>
    <lineage>
        <taxon>Bacteria</taxon>
        <taxon>Bacillati</taxon>
        <taxon>Actinomycetota</taxon>
        <taxon>Actinomycetes</taxon>
        <taxon>Streptosporangiales</taxon>
        <taxon>Streptosporangiaceae</taxon>
        <taxon>Sinosporangium</taxon>
    </lineage>
</organism>
<accession>A0A919VFG8</accession>
<gene>
    <name evidence="2" type="ORF">Ssi02_63400</name>
</gene>
<feature type="domain" description="Peptidase C39-like" evidence="1">
    <location>
        <begin position="65"/>
        <end position="188"/>
    </location>
</feature>
<sequence>MGCQACAPGATTDPTRVVHDDVPLHTQFMSHDLIDAIVYGGADAAGDPLWHTSGARDRGEYGRWCGHACGMACLQMVLHHLRGHTPPLLDLLRGCRDYGGYVEHADGHIKGLIYAPFTGYVRAEHGLQADVHRHLAVTDIPRLLAEGHLVLASVHREIRRPDLPAPGRGGHLVLVTGHDNGTLHFANPSGHTPGSRRTALPIDLFDTFFGRRGITISSR</sequence>
<comment type="caution">
    <text evidence="2">The sequence shown here is derived from an EMBL/GenBank/DDBJ whole genome shotgun (WGS) entry which is preliminary data.</text>
</comment>
<evidence type="ECO:0000313" key="2">
    <source>
        <dbReference type="EMBL" id="GII96109.1"/>
    </source>
</evidence>